<dbReference type="InterPro" id="IPR018062">
    <property type="entry name" value="HTH_AraC-typ_CS"/>
</dbReference>
<evidence type="ECO:0000313" key="6">
    <source>
        <dbReference type="Proteomes" id="UP000192366"/>
    </source>
</evidence>
<dbReference type="GO" id="GO:0003700">
    <property type="term" value="F:DNA-binding transcription factor activity"/>
    <property type="evidence" value="ECO:0007669"/>
    <property type="project" value="InterPro"/>
</dbReference>
<keyword evidence="2" id="KW-0238">DNA-binding</keyword>
<dbReference type="AlphaFoldDB" id="A0A1W9YNL7"/>
<dbReference type="Pfam" id="PF01965">
    <property type="entry name" value="DJ-1_PfpI"/>
    <property type="match status" value="1"/>
</dbReference>
<dbReference type="PANTHER" id="PTHR43130:SF3">
    <property type="entry name" value="HTH-TYPE TRANSCRIPTIONAL REGULATOR RV1931C"/>
    <property type="match status" value="1"/>
</dbReference>
<accession>A0A1W9YNL7</accession>
<keyword evidence="6" id="KW-1185">Reference proteome</keyword>
<dbReference type="Gene3D" id="3.40.50.880">
    <property type="match status" value="1"/>
</dbReference>
<dbReference type="Pfam" id="PF12833">
    <property type="entry name" value="HTH_18"/>
    <property type="match status" value="1"/>
</dbReference>
<protein>
    <submittedName>
        <fullName evidence="5">AraC family transcriptional regulator</fullName>
    </submittedName>
</protein>
<evidence type="ECO:0000256" key="3">
    <source>
        <dbReference type="ARBA" id="ARBA00023163"/>
    </source>
</evidence>
<dbReference type="SUPFAM" id="SSF52317">
    <property type="entry name" value="Class I glutamine amidotransferase-like"/>
    <property type="match status" value="1"/>
</dbReference>
<proteinExistence type="predicted"/>
<evidence type="ECO:0000259" key="4">
    <source>
        <dbReference type="PROSITE" id="PS01124"/>
    </source>
</evidence>
<comment type="caution">
    <text evidence="5">The sequence shown here is derived from an EMBL/GenBank/DDBJ whole genome shotgun (WGS) entry which is preliminary data.</text>
</comment>
<dbReference type="InterPro" id="IPR002818">
    <property type="entry name" value="DJ-1/PfpI"/>
</dbReference>
<dbReference type="GO" id="GO:0043565">
    <property type="term" value="F:sequence-specific DNA binding"/>
    <property type="evidence" value="ECO:0007669"/>
    <property type="project" value="InterPro"/>
</dbReference>
<organism evidence="5 6">
    <name type="scientific">Mycolicibacterium bacteremicum</name>
    <name type="common">Mycobacterium bacteremicum</name>
    <dbReference type="NCBI Taxonomy" id="564198"/>
    <lineage>
        <taxon>Bacteria</taxon>
        <taxon>Bacillati</taxon>
        <taxon>Actinomycetota</taxon>
        <taxon>Actinomycetes</taxon>
        <taxon>Mycobacteriales</taxon>
        <taxon>Mycobacteriaceae</taxon>
        <taxon>Mycolicibacterium</taxon>
    </lineage>
</organism>
<keyword evidence="3" id="KW-0804">Transcription</keyword>
<feature type="domain" description="HTH araC/xylS-type" evidence="4">
    <location>
        <begin position="212"/>
        <end position="310"/>
    </location>
</feature>
<evidence type="ECO:0000256" key="1">
    <source>
        <dbReference type="ARBA" id="ARBA00023015"/>
    </source>
</evidence>
<dbReference type="CDD" id="cd03137">
    <property type="entry name" value="GATase1_AraC_1"/>
    <property type="match status" value="1"/>
</dbReference>
<dbReference type="InterPro" id="IPR018060">
    <property type="entry name" value="HTH_AraC"/>
</dbReference>
<dbReference type="EMBL" id="MVHJ01000045">
    <property type="protein sequence ID" value="ORA01634.1"/>
    <property type="molecule type" value="Genomic_DNA"/>
</dbReference>
<keyword evidence="1" id="KW-0805">Transcription regulation</keyword>
<dbReference type="PROSITE" id="PS00041">
    <property type="entry name" value="HTH_ARAC_FAMILY_1"/>
    <property type="match status" value="1"/>
</dbReference>
<dbReference type="STRING" id="564198.BST17_27350"/>
<dbReference type="RefSeq" id="WP_083062148.1">
    <property type="nucleotide sequence ID" value="NZ_JACKVM010000008.1"/>
</dbReference>
<gene>
    <name evidence="5" type="ORF">BST17_27350</name>
</gene>
<dbReference type="Proteomes" id="UP000192366">
    <property type="component" value="Unassembled WGS sequence"/>
</dbReference>
<dbReference type="InterPro" id="IPR009057">
    <property type="entry name" value="Homeodomain-like_sf"/>
</dbReference>
<sequence length="315" mass="33486">MQRPHQVVVLVLDGALPLDVGIAAEVFHPETGFGYQVSACGVSAGTVPAHGSFGYAVPRGIDALAEADTVIVAGYAPAGRPIPAEVPDALRAAASRGARIASICYGAFALAEAGLLDGRRATTHWDAADLLARRHPQVTVEPNVLFVDEGPILTSAGAAAGLDLCLHIVRRDLGVGPAGEIARGLVTAPFRTGGQAQYLPKNNSAAHGESLAATREWALTRLDQPLTITALAEHAQMSPRTFLRRFTEETGSTPLQWILRARVDTARELLETTRMPVDRIAEQVGLGTGSNLRLHFRRLLDISPSQYRATFAGRN</sequence>
<reference evidence="5 6" key="1">
    <citation type="submission" date="2017-02" db="EMBL/GenBank/DDBJ databases">
        <title>The new phylogeny of genus Mycobacterium.</title>
        <authorList>
            <person name="Tortoli E."/>
            <person name="Trovato A."/>
            <person name="Cirillo D.M."/>
        </authorList>
    </citation>
    <scope>NUCLEOTIDE SEQUENCE [LARGE SCALE GENOMIC DNA]</scope>
    <source>
        <strain evidence="5 6">DSM 45578</strain>
    </source>
</reference>
<dbReference type="PANTHER" id="PTHR43130">
    <property type="entry name" value="ARAC-FAMILY TRANSCRIPTIONAL REGULATOR"/>
    <property type="match status" value="1"/>
</dbReference>
<dbReference type="PROSITE" id="PS01124">
    <property type="entry name" value="HTH_ARAC_FAMILY_2"/>
    <property type="match status" value="1"/>
</dbReference>
<dbReference type="InterPro" id="IPR029062">
    <property type="entry name" value="Class_I_gatase-like"/>
</dbReference>
<dbReference type="Gene3D" id="1.10.10.60">
    <property type="entry name" value="Homeodomain-like"/>
    <property type="match status" value="1"/>
</dbReference>
<dbReference type="InterPro" id="IPR052158">
    <property type="entry name" value="INH-QAR"/>
</dbReference>
<evidence type="ECO:0000256" key="2">
    <source>
        <dbReference type="ARBA" id="ARBA00023125"/>
    </source>
</evidence>
<dbReference type="SUPFAM" id="SSF46689">
    <property type="entry name" value="Homeodomain-like"/>
    <property type="match status" value="2"/>
</dbReference>
<dbReference type="OrthoDB" id="3992151at2"/>
<name>A0A1W9YNL7_MYCBA</name>
<evidence type="ECO:0000313" key="5">
    <source>
        <dbReference type="EMBL" id="ORA01634.1"/>
    </source>
</evidence>
<dbReference type="SMART" id="SM00342">
    <property type="entry name" value="HTH_ARAC"/>
    <property type="match status" value="1"/>
</dbReference>